<name>Q5JQY3_ORYSJ</name>
<sequence>MSAMDELLAHRQESTVIIMSSMGEIERNRLHYAACSLVAWPVHGKPVEEGVFADDLRCACRIHRRDVQVTHYHPKHFFVTFSRVVVLTSPRLDCPSRRSYHLRAWDDRREGHHIFYRYRAKLCIEGIPMHARTDAAAENLIGPKCAVHYIEEYSRGGNYNRTHDLRRLRLRQCRWHHECTIRGKQLGRKRRQEGYLILIVWQPRIGTIAVSWTMTGSKARPKSDSCAAPREVEWGTGNEGDQRGSKWRSVGQETEEKKLRQPALAFIGGRRSFLP</sequence>
<reference evidence="3" key="2">
    <citation type="journal article" date="2008" name="Nucleic Acids Res.">
        <title>The rice annotation project database (RAP-DB): 2008 update.</title>
        <authorList>
            <consortium name="The rice annotation project (RAP)"/>
        </authorList>
    </citation>
    <scope>GENOME REANNOTATION</scope>
    <source>
        <strain evidence="3">cv. Nipponbare</strain>
    </source>
</reference>
<dbReference type="EMBL" id="AL606605">
    <property type="protein sequence ID" value="CAE03082.1"/>
    <property type="molecule type" value="Genomic_DNA"/>
</dbReference>
<accession>Q5JQY3</accession>
<organism evidence="2 3">
    <name type="scientific">Oryza sativa subsp. japonica</name>
    <name type="common">Rice</name>
    <dbReference type="NCBI Taxonomy" id="39947"/>
    <lineage>
        <taxon>Eukaryota</taxon>
        <taxon>Viridiplantae</taxon>
        <taxon>Streptophyta</taxon>
        <taxon>Embryophyta</taxon>
        <taxon>Tracheophyta</taxon>
        <taxon>Spermatophyta</taxon>
        <taxon>Magnoliopsida</taxon>
        <taxon>Liliopsida</taxon>
        <taxon>Poales</taxon>
        <taxon>Poaceae</taxon>
        <taxon>BOP clade</taxon>
        <taxon>Oryzoideae</taxon>
        <taxon>Oryzeae</taxon>
        <taxon>Oryzinae</taxon>
        <taxon>Oryza</taxon>
        <taxon>Oryza sativa</taxon>
    </lineage>
</organism>
<proteinExistence type="predicted"/>
<dbReference type="PANTHER" id="PTHR33087:SF31">
    <property type="entry name" value="OS06G0482850 PROTEIN"/>
    <property type="match status" value="1"/>
</dbReference>
<dbReference type="PANTHER" id="PTHR33087">
    <property type="entry name" value="OS07G0539200 PROTEIN"/>
    <property type="match status" value="1"/>
</dbReference>
<protein>
    <submittedName>
        <fullName evidence="2">OSJNBa0089E12.20 protein</fullName>
    </submittedName>
</protein>
<dbReference type="InterPro" id="IPR053253">
    <property type="entry name" value="Sex_diff_modulator"/>
</dbReference>
<gene>
    <name evidence="2" type="primary">OSJNBa0089E12.20</name>
</gene>
<dbReference type="AlphaFoldDB" id="Q5JQY3"/>
<dbReference type="Proteomes" id="UP000000763">
    <property type="component" value="Chromosome 4"/>
</dbReference>
<evidence type="ECO:0000313" key="3">
    <source>
        <dbReference type="Proteomes" id="UP000000763"/>
    </source>
</evidence>
<reference evidence="3" key="1">
    <citation type="journal article" date="2005" name="Nature">
        <title>The map-based sequence of the rice genome.</title>
        <authorList>
            <consortium name="International rice genome sequencing project (IRGSP)"/>
            <person name="Matsumoto T."/>
            <person name="Wu J."/>
            <person name="Kanamori H."/>
            <person name="Katayose Y."/>
            <person name="Fujisawa M."/>
            <person name="Namiki N."/>
            <person name="Mizuno H."/>
            <person name="Yamamoto K."/>
            <person name="Antonio B.A."/>
            <person name="Baba T."/>
            <person name="Sakata K."/>
            <person name="Nagamura Y."/>
            <person name="Aoki H."/>
            <person name="Arikawa K."/>
            <person name="Arita K."/>
            <person name="Bito T."/>
            <person name="Chiden Y."/>
            <person name="Fujitsuka N."/>
            <person name="Fukunaka R."/>
            <person name="Hamada M."/>
            <person name="Harada C."/>
            <person name="Hayashi A."/>
            <person name="Hijishita S."/>
            <person name="Honda M."/>
            <person name="Hosokawa S."/>
            <person name="Ichikawa Y."/>
            <person name="Idonuma A."/>
            <person name="Iijima M."/>
            <person name="Ikeda M."/>
            <person name="Ikeno M."/>
            <person name="Ito K."/>
            <person name="Ito S."/>
            <person name="Ito T."/>
            <person name="Ito Y."/>
            <person name="Ito Y."/>
            <person name="Iwabuchi A."/>
            <person name="Kamiya K."/>
            <person name="Karasawa W."/>
            <person name="Kurita K."/>
            <person name="Katagiri S."/>
            <person name="Kikuta A."/>
            <person name="Kobayashi H."/>
            <person name="Kobayashi N."/>
            <person name="Machita K."/>
            <person name="Maehara T."/>
            <person name="Masukawa M."/>
            <person name="Mizubayashi T."/>
            <person name="Mukai Y."/>
            <person name="Nagasaki H."/>
            <person name="Nagata Y."/>
            <person name="Naito S."/>
            <person name="Nakashima M."/>
            <person name="Nakama Y."/>
            <person name="Nakamichi Y."/>
            <person name="Nakamura M."/>
            <person name="Meguro A."/>
            <person name="Negishi M."/>
            <person name="Ohta I."/>
            <person name="Ohta T."/>
            <person name="Okamoto M."/>
            <person name="Ono N."/>
            <person name="Saji S."/>
            <person name="Sakaguchi M."/>
            <person name="Sakai K."/>
            <person name="Shibata M."/>
            <person name="Shimokawa T."/>
            <person name="Song J."/>
            <person name="Takazaki Y."/>
            <person name="Terasawa K."/>
            <person name="Tsugane M."/>
            <person name="Tsuji K."/>
            <person name="Ueda S."/>
            <person name="Waki K."/>
            <person name="Yamagata H."/>
            <person name="Yamamoto M."/>
            <person name="Yamamoto S."/>
            <person name="Yamane H."/>
            <person name="Yoshiki S."/>
            <person name="Yoshihara R."/>
            <person name="Yukawa K."/>
            <person name="Zhong H."/>
            <person name="Yano M."/>
            <person name="Yuan Q."/>
            <person name="Ouyang S."/>
            <person name="Liu J."/>
            <person name="Jones K.M."/>
            <person name="Gansberger K."/>
            <person name="Moffat K."/>
            <person name="Hill J."/>
            <person name="Bera J."/>
            <person name="Fadrosh D."/>
            <person name="Jin S."/>
            <person name="Johri S."/>
            <person name="Kim M."/>
            <person name="Overton L."/>
            <person name="Reardon M."/>
            <person name="Tsitrin T."/>
            <person name="Vuong H."/>
            <person name="Weaver B."/>
            <person name="Ciecko A."/>
            <person name="Tallon L."/>
            <person name="Jackson J."/>
            <person name="Pai G."/>
            <person name="Aken S.V."/>
            <person name="Utterback T."/>
            <person name="Reidmuller S."/>
            <person name="Feldblyum T."/>
            <person name="Hsiao J."/>
            <person name="Zismann V."/>
            <person name="Iobst S."/>
            <person name="de Vazeille A.R."/>
            <person name="Buell C.R."/>
            <person name="Ying K."/>
            <person name="Li Y."/>
            <person name="Lu T."/>
            <person name="Huang Y."/>
            <person name="Zhao Q."/>
            <person name="Feng Q."/>
            <person name="Zhang L."/>
            <person name="Zhu J."/>
            <person name="Weng Q."/>
            <person name="Mu J."/>
            <person name="Lu Y."/>
            <person name="Fan D."/>
            <person name="Liu Y."/>
            <person name="Guan J."/>
            <person name="Zhang Y."/>
            <person name="Yu S."/>
            <person name="Liu X."/>
            <person name="Zhang Y."/>
            <person name="Hong G."/>
            <person name="Han B."/>
            <person name="Choisne N."/>
            <person name="Demange N."/>
            <person name="Orjeda G."/>
            <person name="Samain S."/>
            <person name="Cattolico L."/>
            <person name="Pelletier E."/>
            <person name="Couloux A."/>
            <person name="Segurens B."/>
            <person name="Wincker P."/>
            <person name="D'Hont A."/>
            <person name="Scarpelli C."/>
            <person name="Weissenbach J."/>
            <person name="Salanoubat M."/>
            <person name="Quetier F."/>
            <person name="Yu Y."/>
            <person name="Kim H.R."/>
            <person name="Rambo T."/>
            <person name="Currie J."/>
            <person name="Collura K."/>
            <person name="Luo M."/>
            <person name="Yang T."/>
            <person name="Ammiraju J.S.S."/>
            <person name="Engler F."/>
            <person name="Soderlund C."/>
            <person name="Wing R.A."/>
            <person name="Palmer L.E."/>
            <person name="de la Bastide M."/>
            <person name="Spiegel L."/>
            <person name="Nascimento L."/>
            <person name="Zutavern T."/>
            <person name="O'Shaughnessy A."/>
            <person name="Dike S."/>
            <person name="Dedhia N."/>
            <person name="Preston R."/>
            <person name="Balija V."/>
            <person name="McCombie W.R."/>
            <person name="Chow T."/>
            <person name="Chen H."/>
            <person name="Chung M."/>
            <person name="Chen C."/>
            <person name="Shaw J."/>
            <person name="Wu H."/>
            <person name="Hsiao K."/>
            <person name="Chao Y."/>
            <person name="Chu M."/>
            <person name="Cheng C."/>
            <person name="Hour A."/>
            <person name="Lee P."/>
            <person name="Lin S."/>
            <person name="Lin Y."/>
            <person name="Liou J."/>
            <person name="Liu S."/>
            <person name="Hsing Y."/>
            <person name="Raghuvanshi S."/>
            <person name="Mohanty A."/>
            <person name="Bharti A.K."/>
            <person name="Gaur A."/>
            <person name="Gupta V."/>
            <person name="Kumar D."/>
            <person name="Ravi V."/>
            <person name="Vij S."/>
            <person name="Kapur A."/>
            <person name="Khurana P."/>
            <person name="Khurana P."/>
            <person name="Khurana J.P."/>
            <person name="Tyagi A.K."/>
            <person name="Gaikwad K."/>
            <person name="Singh A."/>
            <person name="Dalal V."/>
            <person name="Srivastava S."/>
            <person name="Dixit A."/>
            <person name="Pal A.K."/>
            <person name="Ghazi I.A."/>
            <person name="Yadav M."/>
            <person name="Pandit A."/>
            <person name="Bhargava A."/>
            <person name="Sureshbabu K."/>
            <person name="Batra K."/>
            <person name="Sharma T.R."/>
            <person name="Mohapatra T."/>
            <person name="Singh N.K."/>
            <person name="Messing J."/>
            <person name="Nelson A.B."/>
            <person name="Fuks G."/>
            <person name="Kavchok S."/>
            <person name="Keizer G."/>
            <person name="Linton E."/>
            <person name="Llaca V."/>
            <person name="Song R."/>
            <person name="Tanyolac B."/>
            <person name="Young S."/>
            <person name="Ho-Il K."/>
            <person name="Hahn J.H."/>
            <person name="Sangsakoo G."/>
            <person name="Vanavichit A."/>
            <person name="de Mattos Luiz.A.T."/>
            <person name="Zimmer P.D."/>
            <person name="Malone G."/>
            <person name="Dellagostin O."/>
            <person name="de Oliveira A.C."/>
            <person name="Bevan M."/>
            <person name="Bancroft I."/>
            <person name="Minx P."/>
            <person name="Cordum H."/>
            <person name="Wilson R."/>
            <person name="Cheng Z."/>
            <person name="Jin W."/>
            <person name="Jiang J."/>
            <person name="Leong S.A."/>
            <person name="Iwama H."/>
            <person name="Gojobori T."/>
            <person name="Itoh T."/>
            <person name="Niimura Y."/>
            <person name="Fujii Y."/>
            <person name="Habara T."/>
            <person name="Sakai H."/>
            <person name="Sato Y."/>
            <person name="Wilson G."/>
            <person name="Kumar K."/>
            <person name="McCouch S."/>
            <person name="Juretic N."/>
            <person name="Hoen D."/>
            <person name="Wright S."/>
            <person name="Bruskiewich R."/>
            <person name="Bureau T."/>
            <person name="Miyao A."/>
            <person name="Hirochika H."/>
            <person name="Nishikawa T."/>
            <person name="Kadowaki K."/>
            <person name="Sugiura M."/>
            <person name="Burr B."/>
            <person name="Sasaki T."/>
        </authorList>
    </citation>
    <scope>NUCLEOTIDE SEQUENCE [LARGE SCALE GENOMIC DNA]</scope>
    <source>
        <strain evidence="3">cv. Nipponbare</strain>
    </source>
</reference>
<evidence type="ECO:0000256" key="1">
    <source>
        <dbReference type="SAM" id="MobiDB-lite"/>
    </source>
</evidence>
<evidence type="ECO:0000313" key="2">
    <source>
        <dbReference type="EMBL" id="CAE03082.1"/>
    </source>
</evidence>
<feature type="region of interest" description="Disordered" evidence="1">
    <location>
        <begin position="219"/>
        <end position="256"/>
    </location>
</feature>